<organism evidence="2 3">
    <name type="scientific">Cucumis melo var. makuwa</name>
    <name type="common">Oriental melon</name>
    <dbReference type="NCBI Taxonomy" id="1194695"/>
    <lineage>
        <taxon>Eukaryota</taxon>
        <taxon>Viridiplantae</taxon>
        <taxon>Streptophyta</taxon>
        <taxon>Embryophyta</taxon>
        <taxon>Tracheophyta</taxon>
        <taxon>Spermatophyta</taxon>
        <taxon>Magnoliopsida</taxon>
        <taxon>eudicotyledons</taxon>
        <taxon>Gunneridae</taxon>
        <taxon>Pentapetalae</taxon>
        <taxon>rosids</taxon>
        <taxon>fabids</taxon>
        <taxon>Cucurbitales</taxon>
        <taxon>Cucurbitaceae</taxon>
        <taxon>Benincaseae</taxon>
        <taxon>Cucumis</taxon>
    </lineage>
</organism>
<protein>
    <submittedName>
        <fullName evidence="2">Integrase</fullName>
    </submittedName>
</protein>
<name>A0A5D3CTJ1_CUCMM</name>
<dbReference type="PANTHER" id="PTHR35046">
    <property type="entry name" value="ZINC KNUCKLE (CCHC-TYPE) FAMILY PROTEIN"/>
    <property type="match status" value="1"/>
</dbReference>
<comment type="caution">
    <text evidence="2">The sequence shown here is derived from an EMBL/GenBank/DDBJ whole genome shotgun (WGS) entry which is preliminary data.</text>
</comment>
<evidence type="ECO:0000313" key="3">
    <source>
        <dbReference type="Proteomes" id="UP000321947"/>
    </source>
</evidence>
<evidence type="ECO:0000256" key="1">
    <source>
        <dbReference type="SAM" id="MobiDB-lite"/>
    </source>
</evidence>
<dbReference type="PANTHER" id="PTHR35046:SF9">
    <property type="entry name" value="RNA-DIRECTED DNA POLYMERASE"/>
    <property type="match status" value="1"/>
</dbReference>
<accession>A0A5D3CTJ1</accession>
<feature type="region of interest" description="Disordered" evidence="1">
    <location>
        <begin position="54"/>
        <end position="76"/>
    </location>
</feature>
<proteinExistence type="predicted"/>
<dbReference type="EMBL" id="SSTD01009281">
    <property type="protein sequence ID" value="TYK14528.1"/>
    <property type="molecule type" value="Genomic_DNA"/>
</dbReference>
<evidence type="ECO:0000313" key="2">
    <source>
        <dbReference type="EMBL" id="TYK14528.1"/>
    </source>
</evidence>
<dbReference type="AlphaFoldDB" id="A0A5D3CTJ1"/>
<gene>
    <name evidence="2" type="ORF">E5676_scaffold552G00060</name>
</gene>
<dbReference type="Proteomes" id="UP000321947">
    <property type="component" value="Unassembled WGS sequence"/>
</dbReference>
<sequence length="111" mass="12757">MSHFIACHKTDDAKNVADLFFREVVRLHDIPSSIVSGRDVKFLSNFDSWTNPFKEGENDKMLNNEAHTNSNEKENEAHVGNSWENFQRQTNQEAIMAQCSMTKARAKILQD</sequence>
<reference evidence="2 3" key="1">
    <citation type="submission" date="2019-08" db="EMBL/GenBank/DDBJ databases">
        <title>Draft genome sequences of two oriental melons (Cucumis melo L. var makuwa).</title>
        <authorList>
            <person name="Kwon S.-Y."/>
        </authorList>
    </citation>
    <scope>NUCLEOTIDE SEQUENCE [LARGE SCALE GENOMIC DNA]</scope>
    <source>
        <strain evidence="3">cv. Chang Bougi</strain>
        <tissue evidence="2">Leaf</tissue>
    </source>
</reference>